<dbReference type="InterPro" id="IPR005891">
    <property type="entry name" value="DevC"/>
</dbReference>
<evidence type="ECO:0000256" key="3">
    <source>
        <dbReference type="ARBA" id="ARBA00022475"/>
    </source>
</evidence>
<feature type="transmembrane region" description="Helical" evidence="7">
    <location>
        <begin position="21"/>
        <end position="41"/>
    </location>
</feature>
<comment type="subcellular location">
    <subcellularLocation>
        <location evidence="1">Cell membrane</location>
        <topology evidence="1">Multi-pass membrane protein</topology>
    </subcellularLocation>
</comment>
<feature type="transmembrane region" description="Helical" evidence="7">
    <location>
        <begin position="308"/>
        <end position="331"/>
    </location>
</feature>
<evidence type="ECO:0000256" key="5">
    <source>
        <dbReference type="ARBA" id="ARBA00022989"/>
    </source>
</evidence>
<dbReference type="Pfam" id="PF02687">
    <property type="entry name" value="FtsX"/>
    <property type="match status" value="1"/>
</dbReference>
<proteinExistence type="predicted"/>
<gene>
    <name evidence="9" type="ORF">Q31a_60440</name>
</gene>
<dbReference type="AlphaFoldDB" id="A0A518GGC9"/>
<keyword evidence="4 7" id="KW-0812">Transmembrane</keyword>
<feature type="transmembrane region" description="Helical" evidence="7">
    <location>
        <begin position="352"/>
        <end position="376"/>
    </location>
</feature>
<evidence type="ECO:0000256" key="7">
    <source>
        <dbReference type="SAM" id="Phobius"/>
    </source>
</evidence>
<dbReference type="Proteomes" id="UP000318017">
    <property type="component" value="Chromosome"/>
</dbReference>
<accession>A0A518GGC9</accession>
<dbReference type="PANTHER" id="PTHR43738">
    <property type="entry name" value="ABC TRANSPORTER, MEMBRANE PROTEIN"/>
    <property type="match status" value="1"/>
</dbReference>
<organism evidence="9 10">
    <name type="scientific">Aureliella helgolandensis</name>
    <dbReference type="NCBI Taxonomy" id="2527968"/>
    <lineage>
        <taxon>Bacteria</taxon>
        <taxon>Pseudomonadati</taxon>
        <taxon>Planctomycetota</taxon>
        <taxon>Planctomycetia</taxon>
        <taxon>Pirellulales</taxon>
        <taxon>Pirellulaceae</taxon>
        <taxon>Aureliella</taxon>
    </lineage>
</organism>
<keyword evidence="6 7" id="KW-0472">Membrane</keyword>
<evidence type="ECO:0000313" key="10">
    <source>
        <dbReference type="Proteomes" id="UP000318017"/>
    </source>
</evidence>
<dbReference type="EMBL" id="CP036298">
    <property type="protein sequence ID" value="QDV27651.1"/>
    <property type="molecule type" value="Genomic_DNA"/>
</dbReference>
<feature type="transmembrane region" description="Helical" evidence="7">
    <location>
        <begin position="396"/>
        <end position="417"/>
    </location>
</feature>
<feature type="domain" description="ABC3 transporter permease C-terminal" evidence="8">
    <location>
        <begin position="314"/>
        <end position="425"/>
    </location>
</feature>
<dbReference type="OrthoDB" id="180999at2"/>
<dbReference type="PIRSF" id="PIRSF031773">
    <property type="entry name" value="DevC"/>
    <property type="match status" value="1"/>
</dbReference>
<dbReference type="InterPro" id="IPR003838">
    <property type="entry name" value="ABC3_permease_C"/>
</dbReference>
<dbReference type="RefSeq" id="WP_145085363.1">
    <property type="nucleotide sequence ID" value="NZ_CP036298.1"/>
</dbReference>
<evidence type="ECO:0000256" key="4">
    <source>
        <dbReference type="ARBA" id="ARBA00022692"/>
    </source>
</evidence>
<keyword evidence="10" id="KW-1185">Reference proteome</keyword>
<dbReference type="KEGG" id="ahel:Q31a_60440"/>
<evidence type="ECO:0000313" key="9">
    <source>
        <dbReference type="EMBL" id="QDV27651.1"/>
    </source>
</evidence>
<name>A0A518GGC9_9BACT</name>
<keyword evidence="5 7" id="KW-1133">Transmembrane helix</keyword>
<dbReference type="GO" id="GO:0005886">
    <property type="term" value="C:plasma membrane"/>
    <property type="evidence" value="ECO:0007669"/>
    <property type="project" value="UniProtKB-SubCell"/>
</dbReference>
<evidence type="ECO:0000256" key="1">
    <source>
        <dbReference type="ARBA" id="ARBA00004651"/>
    </source>
</evidence>
<protein>
    <submittedName>
        <fullName evidence="9">FtsX-like permease family protein</fullName>
    </submittedName>
</protein>
<evidence type="ECO:0000256" key="6">
    <source>
        <dbReference type="ARBA" id="ARBA00023136"/>
    </source>
</evidence>
<reference evidence="9 10" key="1">
    <citation type="submission" date="2019-02" db="EMBL/GenBank/DDBJ databases">
        <title>Deep-cultivation of Planctomycetes and their phenomic and genomic characterization uncovers novel biology.</title>
        <authorList>
            <person name="Wiegand S."/>
            <person name="Jogler M."/>
            <person name="Boedeker C."/>
            <person name="Pinto D."/>
            <person name="Vollmers J."/>
            <person name="Rivas-Marin E."/>
            <person name="Kohn T."/>
            <person name="Peeters S.H."/>
            <person name="Heuer A."/>
            <person name="Rast P."/>
            <person name="Oberbeckmann S."/>
            <person name="Bunk B."/>
            <person name="Jeske O."/>
            <person name="Meyerdierks A."/>
            <person name="Storesund J.E."/>
            <person name="Kallscheuer N."/>
            <person name="Luecker S."/>
            <person name="Lage O.M."/>
            <person name="Pohl T."/>
            <person name="Merkel B.J."/>
            <person name="Hornburger P."/>
            <person name="Mueller R.-W."/>
            <person name="Bruemmer F."/>
            <person name="Labrenz M."/>
            <person name="Spormann A.M."/>
            <person name="Op den Camp H."/>
            <person name="Overmann J."/>
            <person name="Amann R."/>
            <person name="Jetten M.S.M."/>
            <person name="Mascher T."/>
            <person name="Medema M.H."/>
            <person name="Devos D.P."/>
            <person name="Kaster A.-K."/>
            <person name="Ovreas L."/>
            <person name="Rohde M."/>
            <person name="Galperin M.Y."/>
            <person name="Jogler C."/>
        </authorList>
    </citation>
    <scope>NUCLEOTIDE SEQUENCE [LARGE SCALE GENOMIC DNA]</scope>
    <source>
        <strain evidence="9 10">Q31a</strain>
    </source>
</reference>
<evidence type="ECO:0000259" key="8">
    <source>
        <dbReference type="Pfam" id="PF02687"/>
    </source>
</evidence>
<evidence type="ECO:0000256" key="2">
    <source>
        <dbReference type="ARBA" id="ARBA00022448"/>
    </source>
</evidence>
<keyword evidence="2" id="KW-0813">Transport</keyword>
<keyword evidence="3" id="KW-1003">Cell membrane</keyword>
<dbReference type="InterPro" id="IPR051125">
    <property type="entry name" value="ABC-4/HrtB_transporter"/>
</dbReference>
<dbReference type="PANTHER" id="PTHR43738:SF1">
    <property type="entry name" value="HEMIN TRANSPORT SYSTEM PERMEASE PROTEIN HRTB-RELATED"/>
    <property type="match status" value="1"/>
</dbReference>
<sequence length="429" mass="47286">MKTPLGLINLLHQGPKTLVSIGGVAFALLLVFMQLGFMGAVSHTATNVLKSLEFDILLRGHAYLHLYEPGNIERKWLRMAESVPGVTSAQPFWVTIQNWRKLPTQLDAQDESFESQYLPIAVMAFDPRQKIFDLPQIQAQSTCLFADNAILLDDSTQSTYGAWNAQKFTQQDIDREVEVGSRNFIIEGLFKLGTGLAANGALITSEAGFARITPWDVQSQTSLGLVQVADRSPEAIDQIVEALRKKTAITSPSPSTTASPPPSLLRAIQSQLSSVDPQSPLTAIDIMTREDALQRENYRWLWQTPIGLIFQLGVLLSLLVGGAIVYMILSTDVANRLPEYATLLAMGYSRKYLSSIVMTQAIVLCSLGFLAAWGTAELLYWITTWFSGIPMLMTPMRITLVSILGLAMCCTSGLLALRKLWRAEPASLF</sequence>